<evidence type="ECO:0000256" key="1">
    <source>
        <dbReference type="SAM" id="MobiDB-lite"/>
    </source>
</evidence>
<comment type="caution">
    <text evidence="2">The sequence shown here is derived from an EMBL/GenBank/DDBJ whole genome shotgun (WGS) entry which is preliminary data.</text>
</comment>
<proteinExistence type="predicted"/>
<dbReference type="Proteomes" id="UP001221757">
    <property type="component" value="Unassembled WGS sequence"/>
</dbReference>
<evidence type="ECO:0000313" key="2">
    <source>
        <dbReference type="EMBL" id="KAJ7640525.1"/>
    </source>
</evidence>
<protein>
    <submittedName>
        <fullName evidence="2">Uncharacterized protein</fullName>
    </submittedName>
</protein>
<dbReference type="AlphaFoldDB" id="A0AAD7C6L6"/>
<evidence type="ECO:0000313" key="3">
    <source>
        <dbReference type="Proteomes" id="UP001221757"/>
    </source>
</evidence>
<reference evidence="2" key="1">
    <citation type="submission" date="2023-03" db="EMBL/GenBank/DDBJ databases">
        <title>Massive genome expansion in bonnet fungi (Mycena s.s.) driven by repeated elements and novel gene families across ecological guilds.</title>
        <authorList>
            <consortium name="Lawrence Berkeley National Laboratory"/>
            <person name="Harder C.B."/>
            <person name="Miyauchi S."/>
            <person name="Viragh M."/>
            <person name="Kuo A."/>
            <person name="Thoen E."/>
            <person name="Andreopoulos B."/>
            <person name="Lu D."/>
            <person name="Skrede I."/>
            <person name="Drula E."/>
            <person name="Henrissat B."/>
            <person name="Morin E."/>
            <person name="Kohler A."/>
            <person name="Barry K."/>
            <person name="LaButti K."/>
            <person name="Morin E."/>
            <person name="Salamov A."/>
            <person name="Lipzen A."/>
            <person name="Mereny Z."/>
            <person name="Hegedus B."/>
            <person name="Baldrian P."/>
            <person name="Stursova M."/>
            <person name="Weitz H."/>
            <person name="Taylor A."/>
            <person name="Grigoriev I.V."/>
            <person name="Nagy L.G."/>
            <person name="Martin F."/>
            <person name="Kauserud H."/>
        </authorList>
    </citation>
    <scope>NUCLEOTIDE SEQUENCE</scope>
    <source>
        <strain evidence="2">CBHHK067</strain>
    </source>
</reference>
<sequence>MSNSELPSRPEREYWEQFGVEAIDSSRGRGMTCGLSSERAASPRRPPRFSRRPSTPTPFARPALQRHRREADARRSSAPGLVCAPSYTLGYKSSADSRLDTDAFSLAQRSPLFTCARRTRALQRRWPALDARQRRGMTTQEGLHASSVCHTPRLVPPAHASSYTLGSPCMRRTRALRRRWPASALSLRTACNEGGAASSVRPACRLIPPGVFIRSAHHHPRSHHPKRVDANHRLDFDAFSVAQRAPAFIYTRRARHAALLDARQRRGPDTPST</sequence>
<keyword evidence="3" id="KW-1185">Reference proteome</keyword>
<dbReference type="EMBL" id="JARKIE010000429">
    <property type="protein sequence ID" value="KAJ7640525.1"/>
    <property type="molecule type" value="Genomic_DNA"/>
</dbReference>
<feature type="region of interest" description="Disordered" evidence="1">
    <location>
        <begin position="26"/>
        <end position="77"/>
    </location>
</feature>
<accession>A0AAD7C6L6</accession>
<name>A0AAD7C6L6_MYCRO</name>
<gene>
    <name evidence="2" type="ORF">B0H17DRAFT_1339315</name>
</gene>
<organism evidence="2 3">
    <name type="scientific">Mycena rosella</name>
    <name type="common">Pink bonnet</name>
    <name type="synonym">Agaricus rosellus</name>
    <dbReference type="NCBI Taxonomy" id="1033263"/>
    <lineage>
        <taxon>Eukaryota</taxon>
        <taxon>Fungi</taxon>
        <taxon>Dikarya</taxon>
        <taxon>Basidiomycota</taxon>
        <taxon>Agaricomycotina</taxon>
        <taxon>Agaricomycetes</taxon>
        <taxon>Agaricomycetidae</taxon>
        <taxon>Agaricales</taxon>
        <taxon>Marasmiineae</taxon>
        <taxon>Mycenaceae</taxon>
        <taxon>Mycena</taxon>
    </lineage>
</organism>